<feature type="compositionally biased region" description="Low complexity" evidence="4">
    <location>
        <begin position="30"/>
        <end position="48"/>
    </location>
</feature>
<dbReference type="SUPFAM" id="SSF46689">
    <property type="entry name" value="Homeodomain-like"/>
    <property type="match status" value="1"/>
</dbReference>
<dbReference type="PANTHER" id="PTHR21677:SF1">
    <property type="entry name" value="PROTEIN CRAMPED-LIKE"/>
    <property type="match status" value="1"/>
</dbReference>
<dbReference type="CDD" id="cd00167">
    <property type="entry name" value="SANT"/>
    <property type="match status" value="1"/>
</dbReference>
<evidence type="ECO:0000256" key="1">
    <source>
        <dbReference type="ARBA" id="ARBA00004123"/>
    </source>
</evidence>
<dbReference type="Pfam" id="PF00249">
    <property type="entry name" value="Myb_DNA-binding"/>
    <property type="match status" value="1"/>
</dbReference>
<feature type="compositionally biased region" description="Polar residues" evidence="4">
    <location>
        <begin position="544"/>
        <end position="558"/>
    </location>
</feature>
<dbReference type="InterPro" id="IPR017884">
    <property type="entry name" value="SANT_dom"/>
</dbReference>
<dbReference type="PANTHER" id="PTHR21677">
    <property type="entry name" value="CRAMPED PROTEIN"/>
    <property type="match status" value="1"/>
</dbReference>
<dbReference type="GO" id="GO:0003682">
    <property type="term" value="F:chromatin binding"/>
    <property type="evidence" value="ECO:0007669"/>
    <property type="project" value="InterPro"/>
</dbReference>
<evidence type="ECO:0000313" key="6">
    <source>
        <dbReference type="EMBL" id="KAK2706069.1"/>
    </source>
</evidence>
<dbReference type="Proteomes" id="UP001187531">
    <property type="component" value="Unassembled WGS sequence"/>
</dbReference>
<dbReference type="InterPro" id="IPR009057">
    <property type="entry name" value="Homeodomain-like_sf"/>
</dbReference>
<feature type="domain" description="SANT" evidence="5">
    <location>
        <begin position="70"/>
        <end position="122"/>
    </location>
</feature>
<proteinExistence type="predicted"/>
<dbReference type="InterPro" id="IPR001005">
    <property type="entry name" value="SANT/Myb"/>
</dbReference>
<name>A0AA88H9C3_ARTSF</name>
<keyword evidence="3" id="KW-0539">Nucleus</keyword>
<evidence type="ECO:0000256" key="3">
    <source>
        <dbReference type="ARBA" id="ARBA00023242"/>
    </source>
</evidence>
<comment type="subcellular location">
    <subcellularLocation>
        <location evidence="1">Nucleus</location>
    </subcellularLocation>
</comment>
<evidence type="ECO:0000256" key="4">
    <source>
        <dbReference type="SAM" id="MobiDB-lite"/>
    </source>
</evidence>
<feature type="compositionally biased region" description="Basic residues" evidence="4">
    <location>
        <begin position="559"/>
        <end position="570"/>
    </location>
</feature>
<dbReference type="SMART" id="SM00717">
    <property type="entry name" value="SANT"/>
    <property type="match status" value="1"/>
</dbReference>
<sequence>MATPNEFLSVETKDNEHEPASKRKRKQAPSASVESSLEPFSSSVLEPPMESDESEVTSGIDSKRKRKLWEQWSADEIRCFFRAVYEYGKDFIAIMKFFQLRKKKKTKEQIKDFYYRTFHKLEKFVQFPKNTPKIAAELYCIVNFSQLWKKLGISRMYRHLAATFNELVHKGVAKTKVKGKYYKFFTPNCKALRKLNESEIMSGAQATPEKIWIEFYPSQNRSSWKVQSAAHNPLLKLYVPVEKSLKSVFKFLRKRWSSPKIRLKESLLGQAEQYNDYTDTLKLAPLKGSIIKIPAVKEVDVVKQGNISFDHYQKRHNLRTEVESSAEDNVFSPKSDEAVISETHVEVPLQFDPLNQSFWEQDNLFDQPFAEPEYLEHGNIEFDSQDEESPEKIENLFDGLSEEETVKKIQTGWNENDCGDVSIGHLYSYFGTGQSLKLNYHFEDSIVSSRESLNSVLEALLSVGRSFVGKKARAPSNQKNFQCQCGHVCPLANSPGMTHKLEPLQTQTLSPNSKSSPVPSLSADENFFKHPVVPFRKRAFKTLSESADESQQMSNLQNRTKKIRPRKLSKNRNPLLPDTAMSVSSVLPVPTSIQITIGEQPSHQPAIEESKETGASPFVNFGRDVLNQLEPLSNIEMQQSGQEPFQLLDGEFSNISISDLLTTPIKVSPENMLLKPALFSPKVPNTIQHEPGISQCTNMAKNAWGNSQDSFTSFSKVLGSSADINNDSSKTLSEDTINRLLNQLNSVDTGQPHVSVDLADMNEVLAQLKTPVKSSGEKSVAEDTFSSVLSMLQSPQKNEKQQVTMNIGDLNELLMYLKTPVKKPDIQTVDNSSGFSEITRYIDNIEVQPFSGGSLPFVDRVETGLIPSDKSGQAQAESIASKVEHQARILELSTPVKYQ</sequence>
<dbReference type="GO" id="GO:0005634">
    <property type="term" value="C:nucleus"/>
    <property type="evidence" value="ECO:0007669"/>
    <property type="project" value="UniProtKB-SubCell"/>
</dbReference>
<accession>A0AA88H9C3</accession>
<dbReference type="EMBL" id="JAVRJZ010000020">
    <property type="protein sequence ID" value="KAK2706069.1"/>
    <property type="molecule type" value="Genomic_DNA"/>
</dbReference>
<keyword evidence="7" id="KW-1185">Reference proteome</keyword>
<gene>
    <name evidence="6" type="ORF">QYM36_016179</name>
</gene>
<dbReference type="AlphaFoldDB" id="A0AA88H9C3"/>
<protein>
    <recommendedName>
        <fullName evidence="5">SANT domain-containing protein</fullName>
    </recommendedName>
</protein>
<reference evidence="6" key="1">
    <citation type="submission" date="2023-07" db="EMBL/GenBank/DDBJ databases">
        <title>Chromosome-level genome assembly of Artemia franciscana.</title>
        <authorList>
            <person name="Jo E."/>
        </authorList>
    </citation>
    <scope>NUCLEOTIDE SEQUENCE</scope>
    <source>
        <tissue evidence="6">Whole body</tissue>
    </source>
</reference>
<keyword evidence="2" id="KW-0238">DNA-binding</keyword>
<dbReference type="InterPro" id="IPR055315">
    <property type="entry name" value="Cramped-like"/>
</dbReference>
<comment type="caution">
    <text evidence="6">The sequence shown here is derived from an EMBL/GenBank/DDBJ whole genome shotgun (WGS) entry which is preliminary data.</text>
</comment>
<organism evidence="6 7">
    <name type="scientific">Artemia franciscana</name>
    <name type="common">Brine shrimp</name>
    <name type="synonym">Artemia sanfranciscana</name>
    <dbReference type="NCBI Taxonomy" id="6661"/>
    <lineage>
        <taxon>Eukaryota</taxon>
        <taxon>Metazoa</taxon>
        <taxon>Ecdysozoa</taxon>
        <taxon>Arthropoda</taxon>
        <taxon>Crustacea</taxon>
        <taxon>Branchiopoda</taxon>
        <taxon>Anostraca</taxon>
        <taxon>Artemiidae</taxon>
        <taxon>Artemia</taxon>
    </lineage>
</organism>
<dbReference type="GO" id="GO:0007389">
    <property type="term" value="P:pattern specification process"/>
    <property type="evidence" value="ECO:0007669"/>
    <property type="project" value="TreeGrafter"/>
</dbReference>
<dbReference type="GO" id="GO:0003677">
    <property type="term" value="F:DNA binding"/>
    <property type="evidence" value="ECO:0007669"/>
    <property type="project" value="UniProtKB-KW"/>
</dbReference>
<feature type="region of interest" description="Disordered" evidence="4">
    <location>
        <begin position="1"/>
        <end position="58"/>
    </location>
</feature>
<dbReference type="Gene3D" id="1.20.58.1880">
    <property type="match status" value="1"/>
</dbReference>
<dbReference type="PROSITE" id="PS51293">
    <property type="entry name" value="SANT"/>
    <property type="match status" value="1"/>
</dbReference>
<feature type="compositionally biased region" description="Basic and acidic residues" evidence="4">
    <location>
        <begin position="11"/>
        <end position="21"/>
    </location>
</feature>
<evidence type="ECO:0000256" key="2">
    <source>
        <dbReference type="ARBA" id="ARBA00023125"/>
    </source>
</evidence>
<evidence type="ECO:0000313" key="7">
    <source>
        <dbReference type="Proteomes" id="UP001187531"/>
    </source>
</evidence>
<feature type="region of interest" description="Disordered" evidence="4">
    <location>
        <begin position="544"/>
        <end position="577"/>
    </location>
</feature>
<evidence type="ECO:0000259" key="5">
    <source>
        <dbReference type="PROSITE" id="PS51293"/>
    </source>
</evidence>